<evidence type="ECO:0000313" key="2">
    <source>
        <dbReference type="EMBL" id="QCK87239.1"/>
    </source>
</evidence>
<organism evidence="2 3">
    <name type="scientific">Phreatobacter aquaticus</name>
    <dbReference type="NCBI Taxonomy" id="2570229"/>
    <lineage>
        <taxon>Bacteria</taxon>
        <taxon>Pseudomonadati</taxon>
        <taxon>Pseudomonadota</taxon>
        <taxon>Alphaproteobacteria</taxon>
        <taxon>Hyphomicrobiales</taxon>
        <taxon>Phreatobacteraceae</taxon>
        <taxon>Phreatobacter</taxon>
    </lineage>
</organism>
<dbReference type="RefSeq" id="WP_137100568.1">
    <property type="nucleotide sequence ID" value="NZ_CP039865.1"/>
</dbReference>
<dbReference type="Proteomes" id="UP000298588">
    <property type="component" value="Chromosome"/>
</dbReference>
<sequence>MDEPGKLATYPYVILRLRCDPCRRAGQYRIARLGQAFGADIGLDELLVRLTKDCPWQLARDPRKYEPRCLAYLPDIEGRPRPPDMPPGAAKLRVVKGGKS</sequence>
<feature type="region of interest" description="Disordered" evidence="1">
    <location>
        <begin position="80"/>
        <end position="100"/>
    </location>
</feature>
<accession>A0A4D7QNQ4</accession>
<dbReference type="OrthoDB" id="7993291at2"/>
<name>A0A4D7QNQ4_9HYPH</name>
<reference evidence="2 3" key="1">
    <citation type="submission" date="2019-04" db="EMBL/GenBank/DDBJ databases">
        <title>Phreatobacter aquaticus sp. nov.</title>
        <authorList>
            <person name="Choi A."/>
            <person name="Baek K."/>
        </authorList>
    </citation>
    <scope>NUCLEOTIDE SEQUENCE [LARGE SCALE GENOMIC DNA]</scope>
    <source>
        <strain evidence="2 3">NMCR1094</strain>
    </source>
</reference>
<dbReference type="AlphaFoldDB" id="A0A4D7QNQ4"/>
<keyword evidence="3" id="KW-1185">Reference proteome</keyword>
<evidence type="ECO:0000256" key="1">
    <source>
        <dbReference type="SAM" id="MobiDB-lite"/>
    </source>
</evidence>
<dbReference type="KEGG" id="paqt:E8L99_16485"/>
<evidence type="ECO:0000313" key="3">
    <source>
        <dbReference type="Proteomes" id="UP000298588"/>
    </source>
</evidence>
<gene>
    <name evidence="2" type="ORF">E8L99_16485</name>
</gene>
<proteinExistence type="predicted"/>
<protein>
    <submittedName>
        <fullName evidence="2">Uncharacterized protein</fullName>
    </submittedName>
</protein>
<dbReference type="EMBL" id="CP039865">
    <property type="protein sequence ID" value="QCK87239.1"/>
    <property type="molecule type" value="Genomic_DNA"/>
</dbReference>